<evidence type="ECO:0000256" key="4">
    <source>
        <dbReference type="PIRSR" id="PIRSR005739-1"/>
    </source>
</evidence>
<feature type="domain" description="O-methyltransferase C-terminal" evidence="5">
    <location>
        <begin position="163"/>
        <end position="366"/>
    </location>
</feature>
<evidence type="ECO:0000313" key="8">
    <source>
        <dbReference type="Proteomes" id="UP000799770"/>
    </source>
</evidence>
<dbReference type="Gene3D" id="3.40.50.150">
    <property type="entry name" value="Vaccinia Virus protein VP39"/>
    <property type="match status" value="1"/>
</dbReference>
<proteinExistence type="predicted"/>
<evidence type="ECO:0000259" key="5">
    <source>
        <dbReference type="Pfam" id="PF00891"/>
    </source>
</evidence>
<sequence>MDVSTIIKALDNAATDHSISDADKAQLHGACISAASILEPFDKKLLDMLFAPLRSVALRLAIDMRIFDVCAAIGKERVTLKELSNESKCEALLIKRIMRVLIDMKIFNEVDIDAFEPTQAASLYRYDAPMAQIIIHWTTHLPQVAKLPDYFAEKGYESPTDSMDCPFQYAMGTKLHNFDWIASDPRIQHAFNVMMTVRTQRGVDSKWFEVFPIERLITDEPALEVFLVDVGGGIGHQTVGFKDHHPSVWRMIVQDIAPVIDSIKSLPDGIEGMVHDFFKPQPVKGAKVYFLAHVLHDWPDKQARVILDHVRNAMALESIVLLSETVMPERGASFAAAAMDITMMTAYASLERTERQFRDLLDEAGLTLVNVWSEKNSGKEGASMLGQSILEARLK</sequence>
<keyword evidence="8" id="KW-1185">Reference proteome</keyword>
<organism evidence="7 8">
    <name type="scientific">Lophiotrema nucula</name>
    <dbReference type="NCBI Taxonomy" id="690887"/>
    <lineage>
        <taxon>Eukaryota</taxon>
        <taxon>Fungi</taxon>
        <taxon>Dikarya</taxon>
        <taxon>Ascomycota</taxon>
        <taxon>Pezizomycotina</taxon>
        <taxon>Dothideomycetes</taxon>
        <taxon>Pleosporomycetidae</taxon>
        <taxon>Pleosporales</taxon>
        <taxon>Lophiotremataceae</taxon>
        <taxon>Lophiotrema</taxon>
    </lineage>
</organism>
<dbReference type="GO" id="GO:0008171">
    <property type="term" value="F:O-methyltransferase activity"/>
    <property type="evidence" value="ECO:0007669"/>
    <property type="project" value="InterPro"/>
</dbReference>
<evidence type="ECO:0000256" key="3">
    <source>
        <dbReference type="ARBA" id="ARBA00022691"/>
    </source>
</evidence>
<name>A0A6A5YK69_9PLEO</name>
<dbReference type="Gene3D" id="1.10.10.10">
    <property type="entry name" value="Winged helix-like DNA-binding domain superfamily/Winged helix DNA-binding domain"/>
    <property type="match status" value="1"/>
</dbReference>
<dbReference type="Pfam" id="PF00891">
    <property type="entry name" value="Methyltransf_2"/>
    <property type="match status" value="1"/>
</dbReference>
<feature type="domain" description="O-methyltransferase dimerisation" evidence="6">
    <location>
        <begin position="48"/>
        <end position="124"/>
    </location>
</feature>
<gene>
    <name evidence="7" type="ORF">BDV96DRAFT_653719</name>
</gene>
<dbReference type="OrthoDB" id="1535081at2759"/>
<feature type="active site" description="Proton acceptor" evidence="4">
    <location>
        <position position="296"/>
    </location>
</feature>
<dbReference type="SUPFAM" id="SSF46785">
    <property type="entry name" value="Winged helix' DNA-binding domain"/>
    <property type="match status" value="1"/>
</dbReference>
<reference evidence="7" key="1">
    <citation type="journal article" date="2020" name="Stud. Mycol.">
        <title>101 Dothideomycetes genomes: a test case for predicting lifestyles and emergence of pathogens.</title>
        <authorList>
            <person name="Haridas S."/>
            <person name="Albert R."/>
            <person name="Binder M."/>
            <person name="Bloem J."/>
            <person name="Labutti K."/>
            <person name="Salamov A."/>
            <person name="Andreopoulos B."/>
            <person name="Baker S."/>
            <person name="Barry K."/>
            <person name="Bills G."/>
            <person name="Bluhm B."/>
            <person name="Cannon C."/>
            <person name="Castanera R."/>
            <person name="Culley D."/>
            <person name="Daum C."/>
            <person name="Ezra D."/>
            <person name="Gonzalez J."/>
            <person name="Henrissat B."/>
            <person name="Kuo A."/>
            <person name="Liang C."/>
            <person name="Lipzen A."/>
            <person name="Lutzoni F."/>
            <person name="Magnuson J."/>
            <person name="Mondo S."/>
            <person name="Nolan M."/>
            <person name="Ohm R."/>
            <person name="Pangilinan J."/>
            <person name="Park H.-J."/>
            <person name="Ramirez L."/>
            <person name="Alfaro M."/>
            <person name="Sun H."/>
            <person name="Tritt A."/>
            <person name="Yoshinaga Y."/>
            <person name="Zwiers L.-H."/>
            <person name="Turgeon B."/>
            <person name="Goodwin S."/>
            <person name="Spatafora J."/>
            <person name="Crous P."/>
            <person name="Grigoriev I."/>
        </authorList>
    </citation>
    <scope>NUCLEOTIDE SEQUENCE</scope>
    <source>
        <strain evidence="7">CBS 627.86</strain>
    </source>
</reference>
<keyword evidence="1 7" id="KW-0489">Methyltransferase</keyword>
<keyword evidence="2 7" id="KW-0808">Transferase</keyword>
<dbReference type="InterPro" id="IPR029063">
    <property type="entry name" value="SAM-dependent_MTases_sf"/>
</dbReference>
<dbReference type="PROSITE" id="PS51683">
    <property type="entry name" value="SAM_OMT_II"/>
    <property type="match status" value="1"/>
</dbReference>
<dbReference type="GO" id="GO:0032259">
    <property type="term" value="P:methylation"/>
    <property type="evidence" value="ECO:0007669"/>
    <property type="project" value="UniProtKB-KW"/>
</dbReference>
<dbReference type="PANTHER" id="PTHR43712:SF11">
    <property type="entry name" value="O-METHYLTRANSFERASE (AFU_ORTHOLOGUE AFUA_2G17820)-RELATED"/>
    <property type="match status" value="1"/>
</dbReference>
<dbReference type="GO" id="GO:0046983">
    <property type="term" value="F:protein dimerization activity"/>
    <property type="evidence" value="ECO:0007669"/>
    <property type="project" value="InterPro"/>
</dbReference>
<dbReference type="EMBL" id="ML977354">
    <property type="protein sequence ID" value="KAF2107373.1"/>
    <property type="molecule type" value="Genomic_DNA"/>
</dbReference>
<dbReference type="PANTHER" id="PTHR43712">
    <property type="entry name" value="PUTATIVE (AFU_ORTHOLOGUE AFUA_4G14580)-RELATED"/>
    <property type="match status" value="1"/>
</dbReference>
<dbReference type="SUPFAM" id="SSF53335">
    <property type="entry name" value="S-adenosyl-L-methionine-dependent methyltransferases"/>
    <property type="match status" value="1"/>
</dbReference>
<accession>A0A6A5YK69</accession>
<dbReference type="PIRSF" id="PIRSF005739">
    <property type="entry name" value="O-mtase"/>
    <property type="match status" value="1"/>
</dbReference>
<protein>
    <submittedName>
        <fullName evidence="7">S-adenosyl-L-methionine-dependent methyltransferase</fullName>
    </submittedName>
</protein>
<evidence type="ECO:0000259" key="6">
    <source>
        <dbReference type="Pfam" id="PF08100"/>
    </source>
</evidence>
<dbReference type="InterPro" id="IPR016461">
    <property type="entry name" value="COMT-like"/>
</dbReference>
<dbReference type="InterPro" id="IPR036390">
    <property type="entry name" value="WH_DNA-bd_sf"/>
</dbReference>
<keyword evidence="3" id="KW-0949">S-adenosyl-L-methionine</keyword>
<evidence type="ECO:0000256" key="1">
    <source>
        <dbReference type="ARBA" id="ARBA00022603"/>
    </source>
</evidence>
<evidence type="ECO:0000313" key="7">
    <source>
        <dbReference type="EMBL" id="KAF2107373.1"/>
    </source>
</evidence>
<dbReference type="InterPro" id="IPR036388">
    <property type="entry name" value="WH-like_DNA-bd_sf"/>
</dbReference>
<dbReference type="InterPro" id="IPR012967">
    <property type="entry name" value="COMT_dimerisation"/>
</dbReference>
<dbReference type="AlphaFoldDB" id="A0A6A5YK69"/>
<dbReference type="InterPro" id="IPR001077">
    <property type="entry name" value="COMT_C"/>
</dbReference>
<evidence type="ECO:0000256" key="2">
    <source>
        <dbReference type="ARBA" id="ARBA00022679"/>
    </source>
</evidence>
<dbReference type="Pfam" id="PF08100">
    <property type="entry name" value="Dimerisation"/>
    <property type="match status" value="1"/>
</dbReference>
<dbReference type="Proteomes" id="UP000799770">
    <property type="component" value="Unassembled WGS sequence"/>
</dbReference>